<feature type="region of interest" description="Disordered" evidence="7">
    <location>
        <begin position="28"/>
        <end position="48"/>
    </location>
</feature>
<feature type="chain" id="PRO_5045117133" evidence="8">
    <location>
        <begin position="20"/>
        <end position="301"/>
    </location>
</feature>
<dbReference type="InterPro" id="IPR001638">
    <property type="entry name" value="Solute-binding_3/MltF_N"/>
</dbReference>
<evidence type="ECO:0000256" key="6">
    <source>
        <dbReference type="RuleBase" id="RU003744"/>
    </source>
</evidence>
<evidence type="ECO:0000256" key="3">
    <source>
        <dbReference type="ARBA" id="ARBA00022729"/>
    </source>
</evidence>
<dbReference type="PROSITE" id="PS01039">
    <property type="entry name" value="SBP_BACTERIAL_3"/>
    <property type="match status" value="1"/>
</dbReference>
<dbReference type="Proteomes" id="UP001501734">
    <property type="component" value="Unassembled WGS sequence"/>
</dbReference>
<comment type="subcellular location">
    <subcellularLocation>
        <location evidence="1">Cell envelope</location>
    </subcellularLocation>
</comment>
<accession>A0ABP7VM38</accession>
<dbReference type="PANTHER" id="PTHR35936:SF34">
    <property type="entry name" value="ABC TRANSPORTER EXTRACELLULAR-BINDING PROTEIN YCKB-RELATED"/>
    <property type="match status" value="1"/>
</dbReference>
<evidence type="ECO:0000256" key="2">
    <source>
        <dbReference type="ARBA" id="ARBA00010333"/>
    </source>
</evidence>
<evidence type="ECO:0000256" key="5">
    <source>
        <dbReference type="ARBA" id="ARBA00023288"/>
    </source>
</evidence>
<keyword evidence="5" id="KW-0449">Lipoprotein</keyword>
<keyword evidence="11" id="KW-1185">Reference proteome</keyword>
<dbReference type="SMART" id="SM00062">
    <property type="entry name" value="PBPb"/>
    <property type="match status" value="1"/>
</dbReference>
<dbReference type="Pfam" id="PF00497">
    <property type="entry name" value="SBP_bac_3"/>
    <property type="match status" value="1"/>
</dbReference>
<evidence type="ECO:0000256" key="4">
    <source>
        <dbReference type="ARBA" id="ARBA00023139"/>
    </source>
</evidence>
<feature type="domain" description="Solute-binding protein family 3/N-terminal" evidence="9">
    <location>
        <begin position="61"/>
        <end position="284"/>
    </location>
</feature>
<sequence length="301" mass="32743">MFKKKFTLIMLLAVALFLAACGGDQSDADQAADDTSSDPEVAEETEAVDEGLWGEIKEAGEITVATSGTLIAASYYDENDELTGYDVEVAKEIANRLGLEINFEIMGIDSMLPAIDSGRVDLAMNDIEATEVRKEQFNFSNPYKYSHSVMAVRESDHSGIESLEDLAGKKAGGGATTIYSQIAEHYGAEVVTYGNANNEAYLRDVSTGRTDVVVNDYYLTTFGVAAFPDFDLTVHPDIAFHPSEQAVVIKKGEDQLTEAINGALAEMREDGTLTEIAIEFYQEDASIQKDQEIEVVEGLDL</sequence>
<evidence type="ECO:0000313" key="11">
    <source>
        <dbReference type="Proteomes" id="UP001501734"/>
    </source>
</evidence>
<keyword evidence="4" id="KW-0564">Palmitate</keyword>
<evidence type="ECO:0000256" key="7">
    <source>
        <dbReference type="SAM" id="MobiDB-lite"/>
    </source>
</evidence>
<reference evidence="11" key="1">
    <citation type="journal article" date="2019" name="Int. J. Syst. Evol. Microbiol.">
        <title>The Global Catalogue of Microorganisms (GCM) 10K type strain sequencing project: providing services to taxonomists for standard genome sequencing and annotation.</title>
        <authorList>
            <consortium name="The Broad Institute Genomics Platform"/>
            <consortium name="The Broad Institute Genome Sequencing Center for Infectious Disease"/>
            <person name="Wu L."/>
            <person name="Ma J."/>
        </authorList>
    </citation>
    <scope>NUCLEOTIDE SEQUENCE [LARGE SCALE GENOMIC DNA]</scope>
    <source>
        <strain evidence="11">JCM 17250</strain>
    </source>
</reference>
<organism evidence="10 11">
    <name type="scientific">Amphibacillus indicireducens</name>
    <dbReference type="NCBI Taxonomy" id="1076330"/>
    <lineage>
        <taxon>Bacteria</taxon>
        <taxon>Bacillati</taxon>
        <taxon>Bacillota</taxon>
        <taxon>Bacilli</taxon>
        <taxon>Bacillales</taxon>
        <taxon>Bacillaceae</taxon>
        <taxon>Amphibacillus</taxon>
    </lineage>
</organism>
<dbReference type="EMBL" id="BAABDL010000078">
    <property type="protein sequence ID" value="GAA4070196.1"/>
    <property type="molecule type" value="Genomic_DNA"/>
</dbReference>
<keyword evidence="3 8" id="KW-0732">Signal</keyword>
<evidence type="ECO:0000313" key="10">
    <source>
        <dbReference type="EMBL" id="GAA4070196.1"/>
    </source>
</evidence>
<comment type="similarity">
    <text evidence="2 6">Belongs to the bacterial solute-binding protein 3 family.</text>
</comment>
<evidence type="ECO:0000259" key="9">
    <source>
        <dbReference type="SMART" id="SM00062"/>
    </source>
</evidence>
<dbReference type="PANTHER" id="PTHR35936">
    <property type="entry name" value="MEMBRANE-BOUND LYTIC MUREIN TRANSGLYCOSYLASE F"/>
    <property type="match status" value="1"/>
</dbReference>
<proteinExistence type="inferred from homology"/>
<dbReference type="RefSeq" id="WP_344911833.1">
    <property type="nucleotide sequence ID" value="NZ_BAABDL010000078.1"/>
</dbReference>
<feature type="signal peptide" evidence="8">
    <location>
        <begin position="1"/>
        <end position="19"/>
    </location>
</feature>
<protein>
    <submittedName>
        <fullName evidence="10">Transporter substrate-binding domain-containing protein</fullName>
    </submittedName>
</protein>
<dbReference type="InterPro" id="IPR018313">
    <property type="entry name" value="SBP_3_CS"/>
</dbReference>
<evidence type="ECO:0000256" key="1">
    <source>
        <dbReference type="ARBA" id="ARBA00004196"/>
    </source>
</evidence>
<dbReference type="PROSITE" id="PS51257">
    <property type="entry name" value="PROKAR_LIPOPROTEIN"/>
    <property type="match status" value="1"/>
</dbReference>
<evidence type="ECO:0000256" key="8">
    <source>
        <dbReference type="SAM" id="SignalP"/>
    </source>
</evidence>
<gene>
    <name evidence="10" type="ORF">GCM10022410_14980</name>
</gene>
<dbReference type="Gene3D" id="3.40.190.10">
    <property type="entry name" value="Periplasmic binding protein-like II"/>
    <property type="match status" value="2"/>
</dbReference>
<name>A0ABP7VM38_9BACI</name>
<dbReference type="SUPFAM" id="SSF53850">
    <property type="entry name" value="Periplasmic binding protein-like II"/>
    <property type="match status" value="1"/>
</dbReference>
<comment type="caution">
    <text evidence="10">The sequence shown here is derived from an EMBL/GenBank/DDBJ whole genome shotgun (WGS) entry which is preliminary data.</text>
</comment>